<evidence type="ECO:0000256" key="8">
    <source>
        <dbReference type="ARBA" id="ARBA00022753"/>
    </source>
</evidence>
<dbReference type="Gene3D" id="3.80.10.10">
    <property type="entry name" value="Ribonuclease Inhibitor"/>
    <property type="match status" value="1"/>
</dbReference>
<organism evidence="19 20">
    <name type="scientific">Clavelina lepadiformis</name>
    <name type="common">Light-bulb sea squirt</name>
    <name type="synonym">Ascidia lepadiformis</name>
    <dbReference type="NCBI Taxonomy" id="159417"/>
    <lineage>
        <taxon>Eukaryota</taxon>
        <taxon>Metazoa</taxon>
        <taxon>Chordata</taxon>
        <taxon>Tunicata</taxon>
        <taxon>Ascidiacea</taxon>
        <taxon>Aplousobranchia</taxon>
        <taxon>Clavelinidae</taxon>
        <taxon>Clavelina</taxon>
    </lineage>
</organism>
<gene>
    <name evidence="19" type="ORF">CVLEPA_LOCUS2856</name>
</gene>
<keyword evidence="9" id="KW-0391">Immunity</keyword>
<feature type="domain" description="TIR" evidence="18">
    <location>
        <begin position="895"/>
        <end position="1040"/>
    </location>
</feature>
<feature type="signal peptide" evidence="17">
    <location>
        <begin position="1"/>
        <end position="19"/>
    </location>
</feature>
<keyword evidence="14" id="KW-0395">Inflammatory response</keyword>
<dbReference type="PROSITE" id="PS50104">
    <property type="entry name" value="TIR"/>
    <property type="match status" value="1"/>
</dbReference>
<dbReference type="InterPro" id="IPR001611">
    <property type="entry name" value="Leu-rich_rpt"/>
</dbReference>
<evidence type="ECO:0000256" key="5">
    <source>
        <dbReference type="ARBA" id="ARBA00022692"/>
    </source>
</evidence>
<evidence type="ECO:0000256" key="7">
    <source>
        <dbReference type="ARBA" id="ARBA00022737"/>
    </source>
</evidence>
<dbReference type="Proteomes" id="UP001642483">
    <property type="component" value="Unassembled WGS sequence"/>
</dbReference>
<dbReference type="Gene3D" id="3.40.50.10140">
    <property type="entry name" value="Toll/interleukin-1 receptor homology (TIR) domain"/>
    <property type="match status" value="1"/>
</dbReference>
<keyword evidence="8" id="KW-0967">Endosome</keyword>
<dbReference type="InterPro" id="IPR032675">
    <property type="entry name" value="LRR_dom_sf"/>
</dbReference>
<evidence type="ECO:0000256" key="6">
    <source>
        <dbReference type="ARBA" id="ARBA00022729"/>
    </source>
</evidence>
<dbReference type="InterPro" id="IPR003591">
    <property type="entry name" value="Leu-rich_rpt_typical-subtyp"/>
</dbReference>
<evidence type="ECO:0000256" key="17">
    <source>
        <dbReference type="SAM" id="SignalP"/>
    </source>
</evidence>
<accession>A0ABP0F023</accession>
<comment type="subcellular location">
    <subcellularLocation>
        <location evidence="15">Endomembrane system</location>
        <topology evidence="15">Single-pass type I membrane protein</topology>
    </subcellularLocation>
    <subcellularLocation>
        <location evidence="1">Endosome</location>
    </subcellularLocation>
</comment>
<dbReference type="SUPFAM" id="SSF52200">
    <property type="entry name" value="Toll/Interleukin receptor TIR domain"/>
    <property type="match status" value="1"/>
</dbReference>
<evidence type="ECO:0000256" key="13">
    <source>
        <dbReference type="ARBA" id="ARBA00023180"/>
    </source>
</evidence>
<keyword evidence="13" id="KW-0325">Glycoprotein</keyword>
<evidence type="ECO:0000256" key="3">
    <source>
        <dbReference type="ARBA" id="ARBA00022588"/>
    </source>
</evidence>
<protein>
    <recommendedName>
        <fullName evidence="18">TIR domain-containing protein</fullName>
    </recommendedName>
</protein>
<evidence type="ECO:0000313" key="19">
    <source>
        <dbReference type="EMBL" id="CAK8673070.1"/>
    </source>
</evidence>
<sequence length="1049" mass="119643">MPTLFVALLGLLVLQAVNAKNLLNPCEPALFRKGTEILDLKNYLPDRIIPLSKVFHWLHRELFFVACSGRALIKVPQILNSDVEALDLSNNMIRRLASEDLSPYSKIEVLLLGWNCVTFDSGQAPKCKEGFYIETGALAHLSKLKWLEISHNFIREFPQRLPPSIIGLDVGSANLPDISSDLEKLSNLKSLIASANCFPYEASLCQGNFTLTKRLPPKMEFVSLLYNSWERIPGEILNRDLSVFLFRGNLVANLRRNDFLGSPHIKILDLSFIAIAELTVENGVFDHLASLKFLNLSGNFITFLPNNFFKYNSHLEILDLSANCLKRTIFEGTYLTNLYWLKYLDLSFNKYCLDYTPASEQVVSSILRLGPAYSTLASLDTFILGSNNRVYLVSQEKFSVEIPRIDSESFASLKNLSVVEFAKCKLHHISADAWCNLPHVKSVYVSNNYLNLGETVTKKRKIIFSDGFKRTFEKEEHPLVLSDIACEVRNVIDYSNNRITSIPKTQLLSTTTVLDLSHNEIVAIRKDDFNQTKSLCRIDLSNNPLQNVDAGSFQTLSNLHEIDLRNIGTGLDDFSFFCNLDPSTLVYARMRAADTSIGGILALWLKGENCNATSIGSMDISQNNLELMLFPWVRAFEAFPAIRVLQLQNCELASPLPKNFFDGLNYLENLNLGYNNLNQFPAEPMKHLTRLHGLLLDHNKLSELKGNLSFLPNLTSLVVSNNRINFIQAGFFKGLRLHILDLSYNYISKLDPYMFSQSMLYSLQEVDLRWNELDCSCYIWTEFYKWYISDASNHVILNGIMPTCTPEMNKYYGGCVACQSPQGLHGLSVSRYGYNTSCDFYANLANMLSFTAIILVFILSGSVGYSTWFKRKIFRKVNEFFRVQSLRENSVGREDPRNVFVFFDLKNNELGDWVDYKLVPGLEERKPSFEVRLIGRDNACGAAPTQQLIRLVTKSHKTIVFLSGNFCYTQTCRFMMNVLQELQHSAGKDKLILVEWRGEEPARVPETIQQTFNRRFYNYLRFDQTNDDELMFVETLKTALLCSWRPNVR</sequence>
<dbReference type="Pfam" id="PF13855">
    <property type="entry name" value="LRR_8"/>
    <property type="match status" value="4"/>
</dbReference>
<evidence type="ECO:0000256" key="14">
    <source>
        <dbReference type="ARBA" id="ARBA00023198"/>
    </source>
</evidence>
<dbReference type="EMBL" id="CAWYQH010000002">
    <property type="protein sequence ID" value="CAK8673070.1"/>
    <property type="molecule type" value="Genomic_DNA"/>
</dbReference>
<keyword evidence="4" id="KW-0433">Leucine-rich repeat</keyword>
<keyword evidence="11 16" id="KW-0472">Membrane</keyword>
<dbReference type="PANTHER" id="PTHR47410:SF5">
    <property type="entry name" value="TOLL-LIKE RECEPTOR 3"/>
    <property type="match status" value="1"/>
</dbReference>
<dbReference type="SMART" id="SM00364">
    <property type="entry name" value="LRR_BAC"/>
    <property type="match status" value="3"/>
</dbReference>
<dbReference type="InterPro" id="IPR000157">
    <property type="entry name" value="TIR_dom"/>
</dbReference>
<evidence type="ECO:0000259" key="18">
    <source>
        <dbReference type="PROSITE" id="PS50104"/>
    </source>
</evidence>
<keyword evidence="20" id="KW-1185">Reference proteome</keyword>
<evidence type="ECO:0000256" key="1">
    <source>
        <dbReference type="ARBA" id="ARBA00004177"/>
    </source>
</evidence>
<dbReference type="Pfam" id="PF13306">
    <property type="entry name" value="LRR_5"/>
    <property type="match status" value="1"/>
</dbReference>
<evidence type="ECO:0000256" key="10">
    <source>
        <dbReference type="ARBA" id="ARBA00022989"/>
    </source>
</evidence>
<feature type="chain" id="PRO_5045709396" description="TIR domain-containing protein" evidence="17">
    <location>
        <begin position="20"/>
        <end position="1049"/>
    </location>
</feature>
<evidence type="ECO:0000256" key="11">
    <source>
        <dbReference type="ARBA" id="ARBA00023136"/>
    </source>
</evidence>
<reference evidence="19 20" key="1">
    <citation type="submission" date="2024-02" db="EMBL/GenBank/DDBJ databases">
        <authorList>
            <person name="Daric V."/>
            <person name="Darras S."/>
        </authorList>
    </citation>
    <scope>NUCLEOTIDE SEQUENCE [LARGE SCALE GENOMIC DNA]</scope>
</reference>
<evidence type="ECO:0000256" key="9">
    <source>
        <dbReference type="ARBA" id="ARBA00022859"/>
    </source>
</evidence>
<evidence type="ECO:0000256" key="15">
    <source>
        <dbReference type="ARBA" id="ARBA00046288"/>
    </source>
</evidence>
<evidence type="ECO:0000256" key="2">
    <source>
        <dbReference type="ARBA" id="ARBA00009634"/>
    </source>
</evidence>
<evidence type="ECO:0000256" key="4">
    <source>
        <dbReference type="ARBA" id="ARBA00022614"/>
    </source>
</evidence>
<keyword evidence="10 16" id="KW-1133">Transmembrane helix</keyword>
<keyword evidence="12" id="KW-0675">Receptor</keyword>
<dbReference type="InterPro" id="IPR026906">
    <property type="entry name" value="LRR_5"/>
</dbReference>
<evidence type="ECO:0000313" key="20">
    <source>
        <dbReference type="Proteomes" id="UP001642483"/>
    </source>
</evidence>
<comment type="caution">
    <text evidence="19">The sequence shown here is derived from an EMBL/GenBank/DDBJ whole genome shotgun (WGS) entry which is preliminary data.</text>
</comment>
<keyword evidence="3" id="KW-0399">Innate immunity</keyword>
<dbReference type="InterPro" id="IPR035897">
    <property type="entry name" value="Toll_tir_struct_dom_sf"/>
</dbReference>
<dbReference type="PANTHER" id="PTHR47410">
    <property type="entry name" value="TOLL-LIKE RECEPTOR 7-RELATED"/>
    <property type="match status" value="1"/>
</dbReference>
<name>A0ABP0F023_CLALP</name>
<keyword evidence="5 16" id="KW-0812">Transmembrane</keyword>
<proteinExistence type="inferred from homology"/>
<keyword evidence="6 17" id="KW-0732">Signal</keyword>
<dbReference type="PROSITE" id="PS51450">
    <property type="entry name" value="LRR"/>
    <property type="match status" value="2"/>
</dbReference>
<feature type="transmembrane region" description="Helical" evidence="16">
    <location>
        <begin position="847"/>
        <end position="868"/>
    </location>
</feature>
<keyword evidence="7" id="KW-0677">Repeat</keyword>
<evidence type="ECO:0000256" key="12">
    <source>
        <dbReference type="ARBA" id="ARBA00023170"/>
    </source>
</evidence>
<comment type="similarity">
    <text evidence="2">Belongs to the Toll-like receptor family.</text>
</comment>
<dbReference type="SMART" id="SM00369">
    <property type="entry name" value="LRR_TYP"/>
    <property type="match status" value="10"/>
</dbReference>
<evidence type="ECO:0000256" key="16">
    <source>
        <dbReference type="SAM" id="Phobius"/>
    </source>
</evidence>
<dbReference type="SUPFAM" id="SSF52058">
    <property type="entry name" value="L domain-like"/>
    <property type="match status" value="2"/>
</dbReference>